<dbReference type="Pfam" id="PF00580">
    <property type="entry name" value="UvrD-helicase"/>
    <property type="match status" value="1"/>
</dbReference>
<evidence type="ECO:0000256" key="2">
    <source>
        <dbReference type="ARBA" id="ARBA00022801"/>
    </source>
</evidence>
<dbReference type="PANTHER" id="PTHR11070">
    <property type="entry name" value="UVRD / RECB / PCRA DNA HELICASE FAMILY MEMBER"/>
    <property type="match status" value="1"/>
</dbReference>
<protein>
    <submittedName>
        <fullName evidence="7">Superfamily I DNA and RNA helicase</fullName>
    </submittedName>
</protein>
<evidence type="ECO:0000259" key="6">
    <source>
        <dbReference type="PROSITE" id="PS51198"/>
    </source>
</evidence>
<dbReference type="InterPro" id="IPR027785">
    <property type="entry name" value="UvrD-like_helicase_C"/>
</dbReference>
<dbReference type="GO" id="GO:0005524">
    <property type="term" value="F:ATP binding"/>
    <property type="evidence" value="ECO:0007669"/>
    <property type="project" value="UniProtKB-UniRule"/>
</dbReference>
<keyword evidence="2 5" id="KW-0378">Hydrolase</keyword>
<evidence type="ECO:0000256" key="3">
    <source>
        <dbReference type="ARBA" id="ARBA00022806"/>
    </source>
</evidence>
<dbReference type="RefSeq" id="WP_057892120.1">
    <property type="nucleotide sequence ID" value="NZ_AZFV01000014.1"/>
</dbReference>
<dbReference type="GO" id="GO:0043138">
    <property type="term" value="F:3'-5' DNA helicase activity"/>
    <property type="evidence" value="ECO:0007669"/>
    <property type="project" value="TreeGrafter"/>
</dbReference>
<dbReference type="InterPro" id="IPR000212">
    <property type="entry name" value="DNA_helicase_UvrD/REP"/>
</dbReference>
<dbReference type="GO" id="GO:0005829">
    <property type="term" value="C:cytosol"/>
    <property type="evidence" value="ECO:0007669"/>
    <property type="project" value="TreeGrafter"/>
</dbReference>
<comment type="caution">
    <text evidence="7">The sequence shown here is derived from an EMBL/GenBank/DDBJ whole genome shotgun (WGS) entry which is preliminary data.</text>
</comment>
<evidence type="ECO:0000256" key="4">
    <source>
        <dbReference type="ARBA" id="ARBA00022840"/>
    </source>
</evidence>
<dbReference type="PROSITE" id="PS51198">
    <property type="entry name" value="UVRD_HELICASE_ATP_BIND"/>
    <property type="match status" value="1"/>
</dbReference>
<keyword evidence="1 5" id="KW-0547">Nucleotide-binding</keyword>
<evidence type="ECO:0000256" key="1">
    <source>
        <dbReference type="ARBA" id="ARBA00022741"/>
    </source>
</evidence>
<dbReference type="AlphaFoldDB" id="A0A0R1WLD3"/>
<feature type="domain" description="UvrD-like helicase ATP-binding" evidence="6">
    <location>
        <begin position="208"/>
        <end position="543"/>
    </location>
</feature>
<gene>
    <name evidence="7" type="ORF">FD31_GL000545</name>
</gene>
<accession>A0A0R1WLD3</accession>
<keyword evidence="8" id="KW-1185">Reference proteome</keyword>
<dbReference type="PATRIC" id="fig|1423774.3.peg.560"/>
<evidence type="ECO:0000256" key="5">
    <source>
        <dbReference type="PROSITE-ProRule" id="PRU00560"/>
    </source>
</evidence>
<name>A0A0R1WLD3_9LACO</name>
<feature type="binding site" evidence="5">
    <location>
        <begin position="229"/>
        <end position="236"/>
    </location>
    <ligand>
        <name>ATP</name>
        <dbReference type="ChEBI" id="CHEBI:30616"/>
    </ligand>
</feature>
<dbReference type="Proteomes" id="UP000051302">
    <property type="component" value="Unassembled WGS sequence"/>
</dbReference>
<dbReference type="GO" id="GO:0003677">
    <property type="term" value="F:DNA binding"/>
    <property type="evidence" value="ECO:0007669"/>
    <property type="project" value="InterPro"/>
</dbReference>
<dbReference type="Gene3D" id="3.40.50.300">
    <property type="entry name" value="P-loop containing nucleotide triphosphate hydrolases"/>
    <property type="match status" value="2"/>
</dbReference>
<reference evidence="7 8" key="1">
    <citation type="journal article" date="2015" name="Genome Announc.">
        <title>Expanding the biotechnology potential of lactobacilli through comparative genomics of 213 strains and associated genera.</title>
        <authorList>
            <person name="Sun Z."/>
            <person name="Harris H.M."/>
            <person name="McCann A."/>
            <person name="Guo C."/>
            <person name="Argimon S."/>
            <person name="Zhang W."/>
            <person name="Yang X."/>
            <person name="Jeffery I.B."/>
            <person name="Cooney J.C."/>
            <person name="Kagawa T.F."/>
            <person name="Liu W."/>
            <person name="Song Y."/>
            <person name="Salvetti E."/>
            <person name="Wrobel A."/>
            <person name="Rasinkangas P."/>
            <person name="Parkhill J."/>
            <person name="Rea M.C."/>
            <person name="O'Sullivan O."/>
            <person name="Ritari J."/>
            <person name="Douillard F.P."/>
            <person name="Paul Ross R."/>
            <person name="Yang R."/>
            <person name="Briner A.E."/>
            <person name="Felis G.E."/>
            <person name="de Vos W.M."/>
            <person name="Barrangou R."/>
            <person name="Klaenhammer T.R."/>
            <person name="Caufield P.W."/>
            <person name="Cui Y."/>
            <person name="Zhang H."/>
            <person name="O'Toole P.W."/>
        </authorList>
    </citation>
    <scope>NUCLEOTIDE SEQUENCE [LARGE SCALE GENOMIC DNA]</scope>
    <source>
        <strain evidence="7 8">DSM 16982</strain>
    </source>
</reference>
<dbReference type="GO" id="GO:0016787">
    <property type="term" value="F:hydrolase activity"/>
    <property type="evidence" value="ECO:0007669"/>
    <property type="project" value="UniProtKB-UniRule"/>
</dbReference>
<evidence type="ECO:0000313" key="8">
    <source>
        <dbReference type="Proteomes" id="UP000051302"/>
    </source>
</evidence>
<dbReference type="PANTHER" id="PTHR11070:SF17">
    <property type="entry name" value="DNA HELICASE IV"/>
    <property type="match status" value="1"/>
</dbReference>
<dbReference type="GO" id="GO:0000725">
    <property type="term" value="P:recombinational repair"/>
    <property type="evidence" value="ECO:0007669"/>
    <property type="project" value="TreeGrafter"/>
</dbReference>
<dbReference type="Pfam" id="PF13538">
    <property type="entry name" value="UvrD_C_2"/>
    <property type="match status" value="1"/>
</dbReference>
<organism evidence="7 8">
    <name type="scientific">Companilactobacillus nantensis DSM 16982</name>
    <dbReference type="NCBI Taxonomy" id="1423774"/>
    <lineage>
        <taxon>Bacteria</taxon>
        <taxon>Bacillati</taxon>
        <taxon>Bacillota</taxon>
        <taxon>Bacilli</taxon>
        <taxon>Lactobacillales</taxon>
        <taxon>Lactobacillaceae</taxon>
        <taxon>Companilactobacillus</taxon>
    </lineage>
</organism>
<sequence length="688" mass="77785">MDNSFKLEQAHLKMVHETLQNTLDEIEPLLSANADQAKNFKRTAGKETALNFDSYADNLDTFATIETMNKQIDAFNNKQTQLQSMKARVLRLLPAPYFARIDLQYPDESEKIPFYIGAAGFSPTPEEPMIIDWRSPIADLYYNNQIGATSYIANDRQIGVTVDTRRQFLLHDDVLEDIFDTDVAIQDPLLVKTLQANKDSQMTSITATIQKEQNVIIRDTTSRALLVNGIAGSGKTSVVLQRIAYLLYHYRENLVAKDMLLLTPNTLFTNYIQQVLPSLGEESPLQMTFDQLLGTFNSSKFTAQTSHVQILAQRLDNLTLTKDDFSNIRLNDDAIFTQNDIKDLFDQTSATLSLDRRITALTTVMTSQIEQKIATESNDGKIQSELSDLTDSQQEKIFGRLITPSSDIAVHSATKKMLQWRYRNLLKQIAQKNWLNLSHIVKNTLHVETINQLDYSYTRLKLLNLAQKKLRFAMVDEIQDYSLDQIIFLITAFPKANWTLVGDQFQSILATENPLTFDNLKDIFEQHKIKVTQRNLYTSYRSSGAITKAFISHGAPGLIEKITTVQTGGVLPQWIESHNTDALIDNLRKQIEEFNTDELSAIITDDSALASLIKDKIKQVVLGSNAEKLPANGVVALPLTLAKGLEFDNVIIANLNTEYYQDSQFGENRIYTAFSRASKQLIINQVLN</sequence>
<dbReference type="SUPFAM" id="SSF52540">
    <property type="entry name" value="P-loop containing nucleoside triphosphate hydrolases"/>
    <property type="match status" value="1"/>
</dbReference>
<dbReference type="InterPro" id="IPR014016">
    <property type="entry name" value="UvrD-like_ATP-bd"/>
</dbReference>
<keyword evidence="3 5" id="KW-0347">Helicase</keyword>
<dbReference type="STRING" id="1423774.FD31_GL000545"/>
<proteinExistence type="predicted"/>
<keyword evidence="4 5" id="KW-0067">ATP-binding</keyword>
<evidence type="ECO:0000313" key="7">
    <source>
        <dbReference type="EMBL" id="KRM16537.1"/>
    </source>
</evidence>
<dbReference type="EMBL" id="AZFV01000014">
    <property type="protein sequence ID" value="KRM16537.1"/>
    <property type="molecule type" value="Genomic_DNA"/>
</dbReference>
<dbReference type="InterPro" id="IPR027417">
    <property type="entry name" value="P-loop_NTPase"/>
</dbReference>